<dbReference type="Proteomes" id="UP000009168">
    <property type="component" value="Unassembled WGS sequence"/>
</dbReference>
<dbReference type="AlphaFoldDB" id="W7XEM5"/>
<feature type="signal peptide" evidence="1">
    <location>
        <begin position="1"/>
        <end position="21"/>
    </location>
</feature>
<dbReference type="GeneID" id="24437661"/>
<dbReference type="RefSeq" id="XP_012651249.1">
    <property type="nucleotide sequence ID" value="XM_012795795.1"/>
</dbReference>
<evidence type="ECO:0000256" key="1">
    <source>
        <dbReference type="SAM" id="SignalP"/>
    </source>
</evidence>
<evidence type="ECO:0008006" key="4">
    <source>
        <dbReference type="Google" id="ProtNLM"/>
    </source>
</evidence>
<reference evidence="3" key="1">
    <citation type="journal article" date="2006" name="PLoS Biol.">
        <title>Macronuclear genome sequence of the ciliate Tetrahymena thermophila, a model eukaryote.</title>
        <authorList>
            <person name="Eisen J.A."/>
            <person name="Coyne R.S."/>
            <person name="Wu M."/>
            <person name="Wu D."/>
            <person name="Thiagarajan M."/>
            <person name="Wortman J.R."/>
            <person name="Badger J.H."/>
            <person name="Ren Q."/>
            <person name="Amedeo P."/>
            <person name="Jones K.M."/>
            <person name="Tallon L.J."/>
            <person name="Delcher A.L."/>
            <person name="Salzberg S.L."/>
            <person name="Silva J.C."/>
            <person name="Haas B.J."/>
            <person name="Majoros W.H."/>
            <person name="Farzad M."/>
            <person name="Carlton J.M."/>
            <person name="Smith R.K. Jr."/>
            <person name="Garg J."/>
            <person name="Pearlman R.E."/>
            <person name="Karrer K.M."/>
            <person name="Sun L."/>
            <person name="Manning G."/>
            <person name="Elde N.C."/>
            <person name="Turkewitz A.P."/>
            <person name="Asai D.J."/>
            <person name="Wilkes D.E."/>
            <person name="Wang Y."/>
            <person name="Cai H."/>
            <person name="Collins K."/>
            <person name="Stewart B.A."/>
            <person name="Lee S.R."/>
            <person name="Wilamowska K."/>
            <person name="Weinberg Z."/>
            <person name="Ruzzo W.L."/>
            <person name="Wloga D."/>
            <person name="Gaertig J."/>
            <person name="Frankel J."/>
            <person name="Tsao C.-C."/>
            <person name="Gorovsky M.A."/>
            <person name="Keeling P.J."/>
            <person name="Waller R.F."/>
            <person name="Patron N.J."/>
            <person name="Cherry J.M."/>
            <person name="Stover N.A."/>
            <person name="Krieger C.J."/>
            <person name="del Toro C."/>
            <person name="Ryder H.F."/>
            <person name="Williamson S.C."/>
            <person name="Barbeau R.A."/>
            <person name="Hamilton E.P."/>
            <person name="Orias E."/>
        </authorList>
    </citation>
    <scope>NUCLEOTIDE SEQUENCE [LARGE SCALE GENOMIC DNA]</scope>
    <source>
        <strain evidence="3">SB210</strain>
    </source>
</reference>
<protein>
    <recommendedName>
        <fullName evidence="4">Transmembrane protein</fullName>
    </recommendedName>
</protein>
<evidence type="ECO:0000313" key="2">
    <source>
        <dbReference type="EMBL" id="EWS76202.1"/>
    </source>
</evidence>
<sequence length="133" mass="16383">MKILCFLFHYFFLQYFQFIFSKKYQQILSDQIGNIWVKNNYSYIQTNEQNALQKSYDIYYFQKSRQGSDESKIIRLILKFEHMYTKMNKQRVNLTQLRLRDFPVICWSVTEMDTSLEEKKQLYVKFYGQKISK</sequence>
<feature type="chain" id="PRO_5004903598" description="Transmembrane protein" evidence="1">
    <location>
        <begin position="22"/>
        <end position="133"/>
    </location>
</feature>
<organism evidence="2 3">
    <name type="scientific">Tetrahymena thermophila (strain SB210)</name>
    <dbReference type="NCBI Taxonomy" id="312017"/>
    <lineage>
        <taxon>Eukaryota</taxon>
        <taxon>Sar</taxon>
        <taxon>Alveolata</taxon>
        <taxon>Ciliophora</taxon>
        <taxon>Intramacronucleata</taxon>
        <taxon>Oligohymenophorea</taxon>
        <taxon>Hymenostomatida</taxon>
        <taxon>Tetrahymenina</taxon>
        <taxon>Tetrahymenidae</taxon>
        <taxon>Tetrahymena</taxon>
    </lineage>
</organism>
<accession>W7XEM5</accession>
<gene>
    <name evidence="2" type="ORF">TTHERM_000171869</name>
</gene>
<dbReference type="EMBL" id="GG662840">
    <property type="protein sequence ID" value="EWS76202.1"/>
    <property type="molecule type" value="Genomic_DNA"/>
</dbReference>
<keyword evidence="1" id="KW-0732">Signal</keyword>
<dbReference type="KEGG" id="tet:TTHERM_000171869"/>
<proteinExistence type="predicted"/>
<dbReference type="InParanoid" id="W7XEM5"/>
<evidence type="ECO:0000313" key="3">
    <source>
        <dbReference type="Proteomes" id="UP000009168"/>
    </source>
</evidence>
<keyword evidence="3" id="KW-1185">Reference proteome</keyword>
<name>W7XEM5_TETTS</name>